<dbReference type="EMBL" id="BQNB010018697">
    <property type="protein sequence ID" value="GJT77262.1"/>
    <property type="molecule type" value="Genomic_DNA"/>
</dbReference>
<name>A0ABQ5GQN2_9ASTR</name>
<evidence type="ECO:0000313" key="2">
    <source>
        <dbReference type="Proteomes" id="UP001151760"/>
    </source>
</evidence>
<evidence type="ECO:0000313" key="1">
    <source>
        <dbReference type="EMBL" id="GJT77262.1"/>
    </source>
</evidence>
<gene>
    <name evidence="1" type="ORF">Tco_1043987</name>
</gene>
<protein>
    <submittedName>
        <fullName evidence="1">Uncharacterized protein</fullName>
    </submittedName>
</protein>
<reference evidence="1" key="1">
    <citation type="journal article" date="2022" name="Int. J. Mol. Sci.">
        <title>Draft Genome of Tanacetum Coccineum: Genomic Comparison of Closely Related Tanacetum-Family Plants.</title>
        <authorList>
            <person name="Yamashiro T."/>
            <person name="Shiraishi A."/>
            <person name="Nakayama K."/>
            <person name="Satake H."/>
        </authorList>
    </citation>
    <scope>NUCLEOTIDE SEQUENCE</scope>
</reference>
<organism evidence="1 2">
    <name type="scientific">Tanacetum coccineum</name>
    <dbReference type="NCBI Taxonomy" id="301880"/>
    <lineage>
        <taxon>Eukaryota</taxon>
        <taxon>Viridiplantae</taxon>
        <taxon>Streptophyta</taxon>
        <taxon>Embryophyta</taxon>
        <taxon>Tracheophyta</taxon>
        <taxon>Spermatophyta</taxon>
        <taxon>Magnoliopsida</taxon>
        <taxon>eudicotyledons</taxon>
        <taxon>Gunneridae</taxon>
        <taxon>Pentapetalae</taxon>
        <taxon>asterids</taxon>
        <taxon>campanulids</taxon>
        <taxon>Asterales</taxon>
        <taxon>Asteraceae</taxon>
        <taxon>Asteroideae</taxon>
        <taxon>Anthemideae</taxon>
        <taxon>Anthemidinae</taxon>
        <taxon>Tanacetum</taxon>
    </lineage>
</organism>
<dbReference type="Proteomes" id="UP001151760">
    <property type="component" value="Unassembled WGS sequence"/>
</dbReference>
<accession>A0ABQ5GQN2</accession>
<comment type="caution">
    <text evidence="1">The sequence shown here is derived from an EMBL/GenBank/DDBJ whole genome shotgun (WGS) entry which is preliminary data.</text>
</comment>
<keyword evidence="2" id="KW-1185">Reference proteome</keyword>
<reference evidence="1" key="2">
    <citation type="submission" date="2022-01" db="EMBL/GenBank/DDBJ databases">
        <authorList>
            <person name="Yamashiro T."/>
            <person name="Shiraishi A."/>
            <person name="Satake H."/>
            <person name="Nakayama K."/>
        </authorList>
    </citation>
    <scope>NUCLEOTIDE SEQUENCE</scope>
</reference>
<proteinExistence type="predicted"/>
<sequence>MGTKVTSSSGSVLEEPEIQKLQMQAKIFKENSLNKLNALKSTTQLLDRQSILYQQAFAQLPLVIVSETFKFFSLFNTMNSLETLLNAETLPQMDYQIRSNCNVKRFHHLLQFRDKHAWIVSDEELKRRNWKHIRYHGKDSGSLYLQKSVLLIRIGTVTKQDEKMCFAHERQPILRTCCKITNLDETVGALGKATKHTGYCLIALQTTD</sequence>